<dbReference type="InterPro" id="IPR021885">
    <property type="entry name" value="DUF3496"/>
</dbReference>
<evidence type="ECO:0000259" key="4">
    <source>
        <dbReference type="Pfam" id="PF14915"/>
    </source>
</evidence>
<evidence type="ECO:0000256" key="1">
    <source>
        <dbReference type="ARBA" id="ARBA00023054"/>
    </source>
</evidence>
<reference evidence="5" key="4">
    <citation type="submission" date="2025-09" db="UniProtKB">
        <authorList>
            <consortium name="Ensembl"/>
        </authorList>
    </citation>
    <scope>IDENTIFICATION</scope>
    <source>
        <strain evidence="5">HSOK</strain>
    </source>
</reference>
<dbReference type="PANTHER" id="PTHR22245:SF3">
    <property type="entry name" value="COILED-COIL DOMAIN-CONTAINING PROTEIN 144A-RELATED"/>
    <property type="match status" value="1"/>
</dbReference>
<protein>
    <submittedName>
        <fullName evidence="5">Uncharacterized protein</fullName>
    </submittedName>
</protein>
<evidence type="ECO:0000313" key="6">
    <source>
        <dbReference type="Proteomes" id="UP000265200"/>
    </source>
</evidence>
<reference evidence="5" key="3">
    <citation type="submission" date="2025-08" db="UniProtKB">
        <authorList>
            <consortium name="Ensembl"/>
        </authorList>
    </citation>
    <scope>IDENTIFICATION</scope>
    <source>
        <strain evidence="5">HSOK</strain>
    </source>
</reference>
<evidence type="ECO:0000256" key="2">
    <source>
        <dbReference type="SAM" id="Coils"/>
    </source>
</evidence>
<dbReference type="InterPro" id="IPR040118">
    <property type="entry name" value="C144A/B/C"/>
</dbReference>
<feature type="domain" description="CCDC144C-like coiled-coil" evidence="4">
    <location>
        <begin position="78"/>
        <end position="193"/>
    </location>
</feature>
<reference key="1">
    <citation type="journal article" date="2007" name="Nature">
        <title>The medaka draft genome and insights into vertebrate genome evolution.</title>
        <authorList>
            <person name="Kasahara M."/>
            <person name="Naruse K."/>
            <person name="Sasaki S."/>
            <person name="Nakatani Y."/>
            <person name="Qu W."/>
            <person name="Ahsan B."/>
            <person name="Yamada T."/>
            <person name="Nagayasu Y."/>
            <person name="Doi K."/>
            <person name="Kasai Y."/>
            <person name="Jindo T."/>
            <person name="Kobayashi D."/>
            <person name="Shimada A."/>
            <person name="Toyoda A."/>
            <person name="Kuroki Y."/>
            <person name="Fujiyama A."/>
            <person name="Sasaki T."/>
            <person name="Shimizu A."/>
            <person name="Asakawa S."/>
            <person name="Shimizu N."/>
            <person name="Hashimoto S."/>
            <person name="Yang J."/>
            <person name="Lee Y."/>
            <person name="Matsushima K."/>
            <person name="Sugano S."/>
            <person name="Sakaizumi M."/>
            <person name="Narita T."/>
            <person name="Ohishi K."/>
            <person name="Haga S."/>
            <person name="Ohta F."/>
            <person name="Nomoto H."/>
            <person name="Nogata K."/>
            <person name="Morishita T."/>
            <person name="Endo T."/>
            <person name="Shin-I T."/>
            <person name="Takeda H."/>
            <person name="Morishita S."/>
            <person name="Kohara Y."/>
        </authorList>
    </citation>
    <scope>NUCLEOTIDE SEQUENCE [LARGE SCALE GENOMIC DNA]</scope>
    <source>
        <strain>Hd-rR</strain>
    </source>
</reference>
<dbReference type="Proteomes" id="UP000265200">
    <property type="component" value="Chromosome 15"/>
</dbReference>
<dbReference type="Pfam" id="PF12001">
    <property type="entry name" value="DUF3496"/>
    <property type="match status" value="1"/>
</dbReference>
<feature type="coiled-coil region" evidence="2">
    <location>
        <begin position="218"/>
        <end position="283"/>
    </location>
</feature>
<reference evidence="5 6" key="2">
    <citation type="submission" date="2017-04" db="EMBL/GenBank/DDBJ databases">
        <title>CpG methylation of centromeres and impact of large insertions on vertebrate speciation.</title>
        <authorList>
            <person name="Ichikawa K."/>
            <person name="Yoshimura J."/>
            <person name="Morishita S."/>
        </authorList>
    </citation>
    <scope>NUCLEOTIDE SEQUENCE</scope>
    <source>
        <strain evidence="5 6">HSOK</strain>
    </source>
</reference>
<dbReference type="Ensembl" id="ENSORLT00015006278.1">
    <property type="protein sequence ID" value="ENSORLP00015005237.1"/>
    <property type="gene ID" value="ENSORLG00015000168.1"/>
</dbReference>
<proteinExistence type="predicted"/>
<evidence type="ECO:0000313" key="5">
    <source>
        <dbReference type="Ensembl" id="ENSORLP00015005237.1"/>
    </source>
</evidence>
<sequence length="468" mass="54620">MAEWNVSSMFFPTDPTSIAKLQNIFHEYERSIQKVRSRHGYLSDKVNQLDAERAELKNSLEEVKDAKSALERNQLELFQLKQEQENRRNSEIMYNTTRDKLRRTEEQHQLDLQDKQQVELTLRNLELEMRTLISDMKRVCLIVSLEEEHSETQRLLTQERSARTLQENLLNGHLRRQQEMEEENKRSMSRSNEVCLGFSYKTHRFFFISLFKLTTSRCNQLERMNGELKNQVESLRSTSHHSEQLERSKHQLEEEVLNLRRRMEATRAEHSQVEQLRRDAEERIRQEVQHKLEQVNLFLQTHAASQEALDQIRAANEASLRSQLEQKIRELEAELGRARNSQQDSLTQRDSTRSELERFKQLHSEELRLRKSLSAKLESRLAEANSKLLNERSRSLISSNMANGSLLGPPLDLSSLASPANYGQLNRNASLGLSLLNPAPDGQRSGVDDYLAKVCRVHVLYFTALLFV</sequence>
<feature type="coiled-coil region" evidence="2">
    <location>
        <begin position="314"/>
        <end position="341"/>
    </location>
</feature>
<accession>A0A3P9HBT3</accession>
<dbReference type="PANTHER" id="PTHR22245">
    <property type="entry name" value="COILED-COIL DOMAIN-CONTAINING PROTEIN 144A-RELATED"/>
    <property type="match status" value="1"/>
</dbReference>
<dbReference type="AlphaFoldDB" id="A0A3P9HBT3"/>
<dbReference type="InterPro" id="IPR039497">
    <property type="entry name" value="CC144C-like_CC_dom"/>
</dbReference>
<organism evidence="5 6">
    <name type="scientific">Oryzias latipes</name>
    <name type="common">Japanese rice fish</name>
    <name type="synonym">Japanese killifish</name>
    <dbReference type="NCBI Taxonomy" id="8090"/>
    <lineage>
        <taxon>Eukaryota</taxon>
        <taxon>Metazoa</taxon>
        <taxon>Chordata</taxon>
        <taxon>Craniata</taxon>
        <taxon>Vertebrata</taxon>
        <taxon>Euteleostomi</taxon>
        <taxon>Actinopterygii</taxon>
        <taxon>Neopterygii</taxon>
        <taxon>Teleostei</taxon>
        <taxon>Neoteleostei</taxon>
        <taxon>Acanthomorphata</taxon>
        <taxon>Ovalentaria</taxon>
        <taxon>Atherinomorphae</taxon>
        <taxon>Beloniformes</taxon>
        <taxon>Adrianichthyidae</taxon>
        <taxon>Oryziinae</taxon>
        <taxon>Oryzias</taxon>
    </lineage>
</organism>
<evidence type="ECO:0000259" key="3">
    <source>
        <dbReference type="Pfam" id="PF12001"/>
    </source>
</evidence>
<name>A0A3P9HBT3_ORYLA</name>
<feature type="coiled-coil region" evidence="2">
    <location>
        <begin position="18"/>
        <end position="83"/>
    </location>
</feature>
<keyword evidence="1 2" id="KW-0175">Coiled coil</keyword>
<feature type="domain" description="DUF3496" evidence="3">
    <location>
        <begin position="321"/>
        <end position="400"/>
    </location>
</feature>
<dbReference type="Pfam" id="PF14915">
    <property type="entry name" value="CCDC144C"/>
    <property type="match status" value="1"/>
</dbReference>